<evidence type="ECO:0000313" key="3">
    <source>
        <dbReference type="EMBL" id="GMH57167.1"/>
    </source>
</evidence>
<dbReference type="SUPFAM" id="SSF141673">
    <property type="entry name" value="MOSC N-terminal domain-like"/>
    <property type="match status" value="1"/>
</dbReference>
<dbReference type="Proteomes" id="UP001165082">
    <property type="component" value="Unassembled WGS sequence"/>
</dbReference>
<dbReference type="EMBL" id="BRXZ01002211">
    <property type="protein sequence ID" value="GMH57167.1"/>
    <property type="molecule type" value="Genomic_DNA"/>
</dbReference>
<dbReference type="AlphaFoldDB" id="A0A9W7DW38"/>
<evidence type="ECO:0000256" key="1">
    <source>
        <dbReference type="SAM" id="MobiDB-lite"/>
    </source>
</evidence>
<dbReference type="InterPro" id="IPR005303">
    <property type="entry name" value="MOCOS_middle"/>
</dbReference>
<keyword evidence="4" id="KW-1185">Reference proteome</keyword>
<dbReference type="Pfam" id="PF03476">
    <property type="entry name" value="MOSC_N"/>
    <property type="match status" value="1"/>
</dbReference>
<evidence type="ECO:0000259" key="2">
    <source>
        <dbReference type="Pfam" id="PF03476"/>
    </source>
</evidence>
<gene>
    <name evidence="3" type="ORF">TrRE_jg13099</name>
</gene>
<comment type="caution">
    <text evidence="3">The sequence shown here is derived from an EMBL/GenBank/DDBJ whole genome shotgun (WGS) entry which is preliminary data.</text>
</comment>
<protein>
    <recommendedName>
        <fullName evidence="2">Molybdenum cofactor sulfurase middle domain-containing protein</fullName>
    </recommendedName>
</protein>
<evidence type="ECO:0000313" key="4">
    <source>
        <dbReference type="Proteomes" id="UP001165082"/>
    </source>
</evidence>
<feature type="non-terminal residue" evidence="3">
    <location>
        <position position="1"/>
    </location>
</feature>
<feature type="region of interest" description="Disordered" evidence="1">
    <location>
        <begin position="46"/>
        <end position="67"/>
    </location>
</feature>
<sequence>MKPPAKTLEITPYGFKNDRVFMVARETRGGELRFFTQRQSPGLATISCTQTSSTPTTTTYSLTSSLL</sequence>
<feature type="domain" description="Molybdenum cofactor sulfurase middle" evidence="2">
    <location>
        <begin position="7"/>
        <end position="51"/>
    </location>
</feature>
<organism evidence="3 4">
    <name type="scientific">Triparma retinervis</name>
    <dbReference type="NCBI Taxonomy" id="2557542"/>
    <lineage>
        <taxon>Eukaryota</taxon>
        <taxon>Sar</taxon>
        <taxon>Stramenopiles</taxon>
        <taxon>Ochrophyta</taxon>
        <taxon>Bolidophyceae</taxon>
        <taxon>Parmales</taxon>
        <taxon>Triparmaceae</taxon>
        <taxon>Triparma</taxon>
    </lineage>
</organism>
<name>A0A9W7DW38_9STRA</name>
<accession>A0A9W7DW38</accession>
<reference evidence="3" key="1">
    <citation type="submission" date="2022-07" db="EMBL/GenBank/DDBJ databases">
        <title>Genome analysis of Parmales, a sister group of diatoms, reveals the evolutionary specialization of diatoms from phago-mixotrophs to photoautotrophs.</title>
        <authorList>
            <person name="Ban H."/>
            <person name="Sato S."/>
            <person name="Yoshikawa S."/>
            <person name="Kazumasa Y."/>
            <person name="Nakamura Y."/>
            <person name="Ichinomiya M."/>
            <person name="Saitoh K."/>
            <person name="Sato N."/>
            <person name="Blanc-Mathieu R."/>
            <person name="Endo H."/>
            <person name="Kuwata A."/>
            <person name="Ogata H."/>
        </authorList>
    </citation>
    <scope>NUCLEOTIDE SEQUENCE</scope>
</reference>
<proteinExistence type="predicted"/>